<evidence type="ECO:0000313" key="2">
    <source>
        <dbReference type="EMBL" id="QJB02687.1"/>
    </source>
</evidence>
<evidence type="ECO:0000313" key="1">
    <source>
        <dbReference type="EMBL" id="QJA99199.1"/>
    </source>
</evidence>
<name>A0A6M3LYZ5_9ZZZZ</name>
<proteinExistence type="predicted"/>
<sequence>MGSHTIPYTLAPHEGTHVAGGSDDIDSALAIAAMANLTTGKIWQGVAGRPSEVDLPAGGVVISSGTYIGNDTDNRAIAHGLGVIPKLVIVLCTNATWDERSGILAHSDYFVSFKGRYNAVTARTTTNFYVPEENDCTLNLSSKTYVWVAIG</sequence>
<dbReference type="EMBL" id="MT143801">
    <property type="protein sequence ID" value="QJB02687.1"/>
    <property type="molecule type" value="Genomic_DNA"/>
</dbReference>
<organism evidence="1">
    <name type="scientific">viral metagenome</name>
    <dbReference type="NCBI Taxonomy" id="1070528"/>
    <lineage>
        <taxon>unclassified sequences</taxon>
        <taxon>metagenomes</taxon>
        <taxon>organismal metagenomes</taxon>
    </lineage>
</organism>
<gene>
    <name evidence="1" type="ORF">MM171A01259_0016</name>
    <name evidence="2" type="ORF">MM171B01091_0005</name>
</gene>
<accession>A0A6M3LYZ5</accession>
<dbReference type="EMBL" id="MT143634">
    <property type="protein sequence ID" value="QJA99199.1"/>
    <property type="molecule type" value="Genomic_DNA"/>
</dbReference>
<protein>
    <submittedName>
        <fullName evidence="1">Uncharacterized protein</fullName>
    </submittedName>
</protein>
<reference evidence="1" key="1">
    <citation type="submission" date="2020-03" db="EMBL/GenBank/DDBJ databases">
        <title>The deep terrestrial virosphere.</title>
        <authorList>
            <person name="Holmfeldt K."/>
            <person name="Nilsson E."/>
            <person name="Simone D."/>
            <person name="Lopez-Fernandez M."/>
            <person name="Wu X."/>
            <person name="de Brujin I."/>
            <person name="Lundin D."/>
            <person name="Andersson A."/>
            <person name="Bertilsson S."/>
            <person name="Dopson M."/>
        </authorList>
    </citation>
    <scope>NUCLEOTIDE SEQUENCE</scope>
    <source>
        <strain evidence="1">MM171A01259</strain>
        <strain evidence="2">MM171B01091</strain>
    </source>
</reference>
<dbReference type="AlphaFoldDB" id="A0A6M3LYZ5"/>